<protein>
    <recommendedName>
        <fullName evidence="4">Fungal N-terminal domain-containing protein</fullName>
    </recommendedName>
</protein>
<feature type="compositionally biased region" description="Basic and acidic residues" evidence="1">
    <location>
        <begin position="583"/>
        <end position="596"/>
    </location>
</feature>
<dbReference type="Proteomes" id="UP001521116">
    <property type="component" value="Unassembled WGS sequence"/>
</dbReference>
<organism evidence="2 3">
    <name type="scientific">Neofusicoccum ribis</name>
    <dbReference type="NCBI Taxonomy" id="45134"/>
    <lineage>
        <taxon>Eukaryota</taxon>
        <taxon>Fungi</taxon>
        <taxon>Dikarya</taxon>
        <taxon>Ascomycota</taxon>
        <taxon>Pezizomycotina</taxon>
        <taxon>Dothideomycetes</taxon>
        <taxon>Dothideomycetes incertae sedis</taxon>
        <taxon>Botryosphaeriales</taxon>
        <taxon>Botryosphaeriaceae</taxon>
        <taxon>Neofusicoccum</taxon>
    </lineage>
</organism>
<gene>
    <name evidence="2" type="ORF">SLS56_009543</name>
</gene>
<dbReference type="EMBL" id="JAJVDC020000164">
    <property type="protein sequence ID" value="KAL1620724.1"/>
    <property type="molecule type" value="Genomic_DNA"/>
</dbReference>
<evidence type="ECO:0000256" key="1">
    <source>
        <dbReference type="SAM" id="MobiDB-lite"/>
    </source>
</evidence>
<accession>A0ABR3SGY4</accession>
<name>A0ABR3SGY4_9PEZI</name>
<comment type="caution">
    <text evidence="2">The sequence shown here is derived from an EMBL/GenBank/DDBJ whole genome shotgun (WGS) entry which is preliminary data.</text>
</comment>
<feature type="region of interest" description="Disordered" evidence="1">
    <location>
        <begin position="565"/>
        <end position="627"/>
    </location>
</feature>
<evidence type="ECO:0000313" key="2">
    <source>
        <dbReference type="EMBL" id="KAL1620724.1"/>
    </source>
</evidence>
<reference evidence="2 3" key="1">
    <citation type="submission" date="2024-02" db="EMBL/GenBank/DDBJ databases">
        <title>De novo assembly and annotation of 12 fungi associated with fruit tree decline syndrome in Ontario, Canada.</title>
        <authorList>
            <person name="Sulman M."/>
            <person name="Ellouze W."/>
            <person name="Ilyukhin E."/>
        </authorList>
    </citation>
    <scope>NUCLEOTIDE SEQUENCE [LARGE SCALE GENOMIC DNA]</scope>
    <source>
        <strain evidence="2 3">M1-105</strain>
    </source>
</reference>
<feature type="compositionally biased region" description="Low complexity" evidence="1">
    <location>
        <begin position="219"/>
        <end position="229"/>
    </location>
</feature>
<sequence length="649" mass="71792">MADPFSIAASAAGIISLGLTVSSGLVRFVQTAQGAPKELETVCNDVYALCGILNIFESLQDELGRASKQIKVKTRTTKAGLLGYGGGSGEKIVLSMRERAGYFFRRGELDRVRGDLGEAKMTLMLAISLAEWKGLNKMVNKYVLSNIFHEGGGLKERSAGRREEHAAERAYLLATVVSLDAQLKELQRRQHGSGAPASSNPSPGSPWAHANNTFPVTPPSSSVSGHGSTAGLDKGSAGLFDPTPSDPDPDPDPYDSGREDGIPPTRTFRAWTTTATSESTSLTALGLRCHIEAAHLPWEELLAILGRPRGKEGGGAGRGSAVSARLRAFNEPVRQMILRHAASLPGARLVGVEGLEDEQGRVVQSVFGDVGVVAPVWVTAHDDADAEMDEEVEREVRRRLERMGIGVEVGDDMRRRAEEEEKLETVKREKALRMERESLQEIAYKRKTEGKNISLRAGPEVEVVEKSYKEEKARQSQEARLRLMEEDLAVRRKKQEVNADKLVRLKEEVKLLERRLREAEMRRDVNRAVDIRHGALPDVRFRIQEVEAEMMQDGKVLLELEGRVSEERRREGEERKSEKKRLAHETEELYRREKSPRPPSHHTSGSIRRGGSARSSEAALQDSEPFEVTLDRDAAEALAKDLIAEWIEG</sequence>
<feature type="compositionally biased region" description="Basic and acidic residues" evidence="1">
    <location>
        <begin position="565"/>
        <end position="577"/>
    </location>
</feature>
<proteinExistence type="predicted"/>
<feature type="compositionally biased region" description="Low complexity" evidence="1">
    <location>
        <begin position="604"/>
        <end position="619"/>
    </location>
</feature>
<feature type="compositionally biased region" description="Low complexity" evidence="1">
    <location>
        <begin position="192"/>
        <end position="208"/>
    </location>
</feature>
<keyword evidence="3" id="KW-1185">Reference proteome</keyword>
<feature type="region of interest" description="Disordered" evidence="1">
    <location>
        <begin position="187"/>
        <end position="265"/>
    </location>
</feature>
<evidence type="ECO:0000313" key="3">
    <source>
        <dbReference type="Proteomes" id="UP001521116"/>
    </source>
</evidence>
<evidence type="ECO:0008006" key="4">
    <source>
        <dbReference type="Google" id="ProtNLM"/>
    </source>
</evidence>